<comment type="caution">
    <text evidence="9">The sequence shown here is derived from an EMBL/GenBank/DDBJ whole genome shotgun (WGS) entry which is preliminary data.</text>
</comment>
<dbReference type="GO" id="GO:0005524">
    <property type="term" value="F:ATP binding"/>
    <property type="evidence" value="ECO:0007669"/>
    <property type="project" value="InterPro"/>
</dbReference>
<evidence type="ECO:0000256" key="3">
    <source>
        <dbReference type="ARBA" id="ARBA00022825"/>
    </source>
</evidence>
<proteinExistence type="inferred from homology"/>
<dbReference type="InterPro" id="IPR002078">
    <property type="entry name" value="Sigma_54_int"/>
</dbReference>
<evidence type="ECO:0000256" key="2">
    <source>
        <dbReference type="ARBA" id="ARBA00022801"/>
    </source>
</evidence>
<comment type="similarity">
    <text evidence="5">Belongs to the peptidase S16 family.</text>
</comment>
<dbReference type="InterPro" id="IPR027417">
    <property type="entry name" value="P-loop_NTPase"/>
</dbReference>
<feature type="active site" evidence="5">
    <location>
        <position position="445"/>
    </location>
</feature>
<keyword evidence="10" id="KW-1185">Reference proteome</keyword>
<keyword evidence="1 5" id="KW-0645">Protease</keyword>
<dbReference type="GO" id="GO:0030163">
    <property type="term" value="P:protein catabolic process"/>
    <property type="evidence" value="ECO:0007669"/>
    <property type="project" value="InterPro"/>
</dbReference>
<evidence type="ECO:0000259" key="7">
    <source>
        <dbReference type="PROSITE" id="PS50045"/>
    </source>
</evidence>
<keyword evidence="2 5" id="KW-0378">Hydrolase</keyword>
<dbReference type="PROSITE" id="PS51786">
    <property type="entry name" value="LON_PROTEOLYTIC"/>
    <property type="match status" value="1"/>
</dbReference>
<reference evidence="9 10" key="1">
    <citation type="submission" date="2018-03" db="EMBL/GenBank/DDBJ databases">
        <title>Genome sequence of Clostridium vincentii DSM 10228.</title>
        <authorList>
            <person name="Poehlein A."/>
            <person name="Daniel R."/>
        </authorList>
    </citation>
    <scope>NUCLEOTIDE SEQUENCE [LARGE SCALE GENOMIC DNA]</scope>
    <source>
        <strain evidence="9 10">DSM 10228</strain>
    </source>
</reference>
<dbReference type="CDD" id="cd00009">
    <property type="entry name" value="AAA"/>
    <property type="match status" value="1"/>
</dbReference>
<dbReference type="GO" id="GO:0006355">
    <property type="term" value="P:regulation of DNA-templated transcription"/>
    <property type="evidence" value="ECO:0007669"/>
    <property type="project" value="InterPro"/>
</dbReference>
<dbReference type="GO" id="GO:0004176">
    <property type="term" value="F:ATP-dependent peptidase activity"/>
    <property type="evidence" value="ECO:0007669"/>
    <property type="project" value="UniProtKB-UniRule"/>
</dbReference>
<evidence type="ECO:0000256" key="6">
    <source>
        <dbReference type="SAM" id="Phobius"/>
    </source>
</evidence>
<feature type="active site" evidence="5">
    <location>
        <position position="488"/>
    </location>
</feature>
<evidence type="ECO:0000313" key="9">
    <source>
        <dbReference type="EMBL" id="PRR82310.1"/>
    </source>
</evidence>
<evidence type="ECO:0000256" key="5">
    <source>
        <dbReference type="PROSITE-ProRule" id="PRU01122"/>
    </source>
</evidence>
<dbReference type="EMBL" id="PVXQ01000017">
    <property type="protein sequence ID" value="PRR82310.1"/>
    <property type="molecule type" value="Genomic_DNA"/>
</dbReference>
<dbReference type="InterPro" id="IPR027065">
    <property type="entry name" value="Lon_Prtase"/>
</dbReference>
<dbReference type="Gene3D" id="3.40.50.300">
    <property type="entry name" value="P-loop containing nucleotide triphosphate hydrolases"/>
    <property type="match status" value="2"/>
</dbReference>
<evidence type="ECO:0000313" key="10">
    <source>
        <dbReference type="Proteomes" id="UP000239471"/>
    </source>
</evidence>
<dbReference type="InterPro" id="IPR025943">
    <property type="entry name" value="Sigma_54_int_dom_ATP-bd_2"/>
</dbReference>
<feature type="transmembrane region" description="Helical" evidence="6">
    <location>
        <begin position="6"/>
        <end position="21"/>
    </location>
</feature>
<accession>A0A2T0BEI7</accession>
<dbReference type="SUPFAM" id="SSF52540">
    <property type="entry name" value="P-loop containing nucleoside triphosphate hydrolases"/>
    <property type="match status" value="1"/>
</dbReference>
<dbReference type="InterPro" id="IPR000523">
    <property type="entry name" value="Mg_chelatse_chII-like_cat_dom"/>
</dbReference>
<dbReference type="PANTHER" id="PTHR10046">
    <property type="entry name" value="ATP DEPENDENT LON PROTEASE FAMILY MEMBER"/>
    <property type="match status" value="1"/>
</dbReference>
<organism evidence="9 10">
    <name type="scientific">Clostridium vincentii</name>
    <dbReference type="NCBI Taxonomy" id="52704"/>
    <lineage>
        <taxon>Bacteria</taxon>
        <taxon>Bacillati</taxon>
        <taxon>Bacillota</taxon>
        <taxon>Clostridia</taxon>
        <taxon>Eubacteriales</taxon>
        <taxon>Clostridiaceae</taxon>
        <taxon>Clostridium</taxon>
    </lineage>
</organism>
<dbReference type="PROSITE" id="PS01046">
    <property type="entry name" value="LON_SER"/>
    <property type="match status" value="1"/>
</dbReference>
<dbReference type="NCBIfam" id="TIGR02902">
    <property type="entry name" value="spore_lonB"/>
    <property type="match status" value="1"/>
</dbReference>
<feature type="domain" description="Lon proteolytic" evidence="8">
    <location>
        <begin position="347"/>
        <end position="535"/>
    </location>
</feature>
<dbReference type="InterPro" id="IPR003593">
    <property type="entry name" value="AAA+_ATPase"/>
</dbReference>
<dbReference type="Pfam" id="PF01078">
    <property type="entry name" value="Mg_chelatase"/>
    <property type="match status" value="1"/>
</dbReference>
<dbReference type="GO" id="GO:0004252">
    <property type="term" value="F:serine-type endopeptidase activity"/>
    <property type="evidence" value="ECO:0007669"/>
    <property type="project" value="UniProtKB-UniRule"/>
</dbReference>
<sequence length="563" mass="61358">MAEILIILQVVLMAVLIYFIVSSNKGMKTKKIIINKENRKEMDKLKKMRSIALTIPLTEKSRPKKLEEVIGQEKGILALKAALCGPNPQHVLIYGPPGIGKTAAARLVLQEAKNNPKSPFKNAAKFVEIDATILRFDERGIADPLIGSVHDPIYQGAGALGVAGIPQPKPGAVTKAHGGMLFIDEIGELHPIELNKLLKVLEDRKVFLDSAYYSSEDPNMPDYIKEIFDNGLPADFRLIGATTRRPDEILPAIRSRCVEIFFRSLMPDEIIEIGNNATAKFGLEIEKKAEKAIGEYCYNGREVVNLIQLSGGIALNAGRNNITFEDVEWVIENGQYTKRIETKISKEPQVGIVNGLAIYGANQGITMQIEVSAKKVLGNKGTLKVCGMVEEESISNSNRRIKLKSTAISSVENVVTVLNNIYDLNCSKYDIHINFPGGTPVDGPSAGIAIATAIYSAIKGIKIDNHIAMTGEIGVLGGVKPIGGVKAKIMGAKKAGANIIIIPKENWSSSLDGIKGIKIYLVESIGEVFNKVFYKNEELRFVENDANIDILSASLRDDIKGTI</sequence>
<dbReference type="InterPro" id="IPR014251">
    <property type="entry name" value="Spore_LonB"/>
</dbReference>
<dbReference type="InterPro" id="IPR008268">
    <property type="entry name" value="Peptidase_S16_AS"/>
</dbReference>
<dbReference type="AlphaFoldDB" id="A0A2T0BEI7"/>
<dbReference type="RefSeq" id="WP_106059792.1">
    <property type="nucleotide sequence ID" value="NZ_PVXQ01000017.1"/>
</dbReference>
<dbReference type="PRINTS" id="PR00830">
    <property type="entry name" value="ENDOLAPTASE"/>
</dbReference>
<dbReference type="PROSITE" id="PS00676">
    <property type="entry name" value="SIGMA54_INTERACT_2"/>
    <property type="match status" value="1"/>
</dbReference>
<feature type="domain" description="Sigma-54 factor interaction" evidence="7">
    <location>
        <begin position="91"/>
        <end position="263"/>
    </location>
</feature>
<comment type="subunit">
    <text evidence="4">Homohexamer. Organized in a ring with a central cavity.</text>
</comment>
<dbReference type="SUPFAM" id="SSF54211">
    <property type="entry name" value="Ribosomal protein S5 domain 2-like"/>
    <property type="match status" value="1"/>
</dbReference>
<comment type="catalytic activity">
    <reaction evidence="5">
        <text>Hydrolysis of proteins in presence of ATP.</text>
        <dbReference type="EC" id="3.4.21.53"/>
    </reaction>
</comment>
<evidence type="ECO:0000256" key="4">
    <source>
        <dbReference type="ARBA" id="ARBA00026070"/>
    </source>
</evidence>
<dbReference type="Proteomes" id="UP000239471">
    <property type="component" value="Unassembled WGS sequence"/>
</dbReference>
<keyword evidence="6" id="KW-0812">Transmembrane</keyword>
<protein>
    <recommendedName>
        <fullName evidence="5">endopeptidase La</fullName>
        <ecNumber evidence="5">3.4.21.53</ecNumber>
    </recommendedName>
</protein>
<dbReference type="InterPro" id="IPR008269">
    <property type="entry name" value="Lon_proteolytic"/>
</dbReference>
<dbReference type="EC" id="3.4.21.53" evidence="5"/>
<keyword evidence="6" id="KW-0472">Membrane</keyword>
<name>A0A2T0BEI7_9CLOT</name>
<keyword evidence="3 5" id="KW-0720">Serine protease</keyword>
<dbReference type="InterPro" id="IPR014721">
    <property type="entry name" value="Ribsml_uS5_D2-typ_fold_subgr"/>
</dbReference>
<evidence type="ECO:0000256" key="1">
    <source>
        <dbReference type="ARBA" id="ARBA00022670"/>
    </source>
</evidence>
<keyword evidence="6" id="KW-1133">Transmembrane helix</keyword>
<evidence type="ECO:0000259" key="8">
    <source>
        <dbReference type="PROSITE" id="PS51786"/>
    </source>
</evidence>
<gene>
    <name evidence="9" type="primary">lon2_1</name>
    <name evidence="9" type="ORF">CLVI_18160</name>
</gene>
<dbReference type="GO" id="GO:0006508">
    <property type="term" value="P:proteolysis"/>
    <property type="evidence" value="ECO:0007669"/>
    <property type="project" value="UniProtKB-KW"/>
</dbReference>
<dbReference type="SMART" id="SM00382">
    <property type="entry name" value="AAA"/>
    <property type="match status" value="1"/>
</dbReference>
<dbReference type="Pfam" id="PF05362">
    <property type="entry name" value="Lon_C"/>
    <property type="match status" value="1"/>
</dbReference>
<dbReference type="OrthoDB" id="2318150at2"/>
<dbReference type="Gene3D" id="3.30.230.10">
    <property type="match status" value="1"/>
</dbReference>
<dbReference type="PROSITE" id="PS50045">
    <property type="entry name" value="SIGMA54_INTERACT_4"/>
    <property type="match status" value="1"/>
</dbReference>
<dbReference type="InterPro" id="IPR020568">
    <property type="entry name" value="Ribosomal_Su5_D2-typ_SF"/>
</dbReference>